<gene>
    <name evidence="1" type="ORF">OS493_039100</name>
</gene>
<reference evidence="1" key="1">
    <citation type="submission" date="2023-01" db="EMBL/GenBank/DDBJ databases">
        <title>Genome assembly of the deep-sea coral Lophelia pertusa.</title>
        <authorList>
            <person name="Herrera S."/>
            <person name="Cordes E."/>
        </authorList>
    </citation>
    <scope>NUCLEOTIDE SEQUENCE</scope>
    <source>
        <strain evidence="1">USNM1676648</strain>
        <tissue evidence="1">Polyp</tissue>
    </source>
</reference>
<protein>
    <submittedName>
        <fullName evidence="1">Uncharacterized protein</fullName>
    </submittedName>
</protein>
<name>A0A9X0D5M6_9CNID</name>
<sequence length="52" mass="5625">MDNSALSVKHMYSYLLHGKAADGSKSTVEAQDTVLKTVLGPTGHIINQGRKR</sequence>
<comment type="caution">
    <text evidence="1">The sequence shown here is derived from an EMBL/GenBank/DDBJ whole genome shotgun (WGS) entry which is preliminary data.</text>
</comment>
<evidence type="ECO:0000313" key="2">
    <source>
        <dbReference type="Proteomes" id="UP001163046"/>
    </source>
</evidence>
<proteinExistence type="predicted"/>
<dbReference type="Proteomes" id="UP001163046">
    <property type="component" value="Unassembled WGS sequence"/>
</dbReference>
<dbReference type="AlphaFoldDB" id="A0A9X0D5M6"/>
<evidence type="ECO:0000313" key="1">
    <source>
        <dbReference type="EMBL" id="KAJ7388227.1"/>
    </source>
</evidence>
<organism evidence="1 2">
    <name type="scientific">Desmophyllum pertusum</name>
    <dbReference type="NCBI Taxonomy" id="174260"/>
    <lineage>
        <taxon>Eukaryota</taxon>
        <taxon>Metazoa</taxon>
        <taxon>Cnidaria</taxon>
        <taxon>Anthozoa</taxon>
        <taxon>Hexacorallia</taxon>
        <taxon>Scleractinia</taxon>
        <taxon>Caryophylliina</taxon>
        <taxon>Caryophylliidae</taxon>
        <taxon>Desmophyllum</taxon>
    </lineage>
</organism>
<dbReference type="EMBL" id="MU825548">
    <property type="protein sequence ID" value="KAJ7388227.1"/>
    <property type="molecule type" value="Genomic_DNA"/>
</dbReference>
<accession>A0A9X0D5M6</accession>
<keyword evidence="2" id="KW-1185">Reference proteome</keyword>